<protein>
    <submittedName>
        <fullName evidence="1">Uncharacterized protein</fullName>
    </submittedName>
</protein>
<sequence length="60" mass="6837">MIYKSLQHKPKVLFYINFASEINSNDKDQIYFILLTYFFGLFKGTGPGREGAKPIGNFTG</sequence>
<proteinExistence type="predicted"/>
<organism evidence="1 2">
    <name type="scientific">Cyclobacterium qasimii</name>
    <dbReference type="NCBI Taxonomy" id="1350429"/>
    <lineage>
        <taxon>Bacteria</taxon>
        <taxon>Pseudomonadati</taxon>
        <taxon>Bacteroidota</taxon>
        <taxon>Cytophagia</taxon>
        <taxon>Cytophagales</taxon>
        <taxon>Cyclobacteriaceae</taxon>
        <taxon>Cyclobacterium</taxon>
    </lineage>
</organism>
<gene>
    <name evidence="1" type="ORF">CQA01_25860</name>
</gene>
<dbReference type="EMBL" id="BJYV01000012">
    <property type="protein sequence ID" value="GEO22052.1"/>
    <property type="molecule type" value="Genomic_DNA"/>
</dbReference>
<evidence type="ECO:0000313" key="2">
    <source>
        <dbReference type="Proteomes" id="UP000321301"/>
    </source>
</evidence>
<dbReference type="AlphaFoldDB" id="A0A512CCX8"/>
<name>A0A512CCX8_9BACT</name>
<dbReference type="Proteomes" id="UP000321301">
    <property type="component" value="Unassembled WGS sequence"/>
</dbReference>
<evidence type="ECO:0000313" key="1">
    <source>
        <dbReference type="EMBL" id="GEO22052.1"/>
    </source>
</evidence>
<reference evidence="1 2" key="1">
    <citation type="submission" date="2019-07" db="EMBL/GenBank/DDBJ databases">
        <title>Whole genome shotgun sequence of Cyclobacterium qasimii NBRC 106168.</title>
        <authorList>
            <person name="Hosoyama A."/>
            <person name="Uohara A."/>
            <person name="Ohji S."/>
            <person name="Ichikawa N."/>
        </authorList>
    </citation>
    <scope>NUCLEOTIDE SEQUENCE [LARGE SCALE GENOMIC DNA]</scope>
    <source>
        <strain evidence="1 2">NBRC 106168</strain>
    </source>
</reference>
<comment type="caution">
    <text evidence="1">The sequence shown here is derived from an EMBL/GenBank/DDBJ whole genome shotgun (WGS) entry which is preliminary data.</text>
</comment>
<accession>A0A512CCX8</accession>
<keyword evidence="2" id="KW-1185">Reference proteome</keyword>